<proteinExistence type="inferred from homology"/>
<evidence type="ECO:0000313" key="5">
    <source>
        <dbReference type="EMBL" id="PWA07312.1"/>
    </source>
</evidence>
<dbReference type="PROSITE" id="PS51257">
    <property type="entry name" value="PROKAR_LIPOPROTEIN"/>
    <property type="match status" value="1"/>
</dbReference>
<dbReference type="EMBL" id="QCZI01000001">
    <property type="protein sequence ID" value="PWA07312.1"/>
    <property type="molecule type" value="Genomic_DNA"/>
</dbReference>
<evidence type="ECO:0000313" key="6">
    <source>
        <dbReference type="Proteomes" id="UP000245449"/>
    </source>
</evidence>
<dbReference type="InterPro" id="IPR032812">
    <property type="entry name" value="SbsA_Ig"/>
</dbReference>
<comment type="caution">
    <text evidence="5">The sequence shown here is derived from an EMBL/GenBank/DDBJ whole genome shotgun (WGS) entry which is preliminary data.</text>
</comment>
<dbReference type="Gene3D" id="2.60.40.1220">
    <property type="match status" value="3"/>
</dbReference>
<evidence type="ECO:0000259" key="4">
    <source>
        <dbReference type="Pfam" id="PF13205"/>
    </source>
</evidence>
<dbReference type="Proteomes" id="UP000245449">
    <property type="component" value="Unassembled WGS sequence"/>
</dbReference>
<dbReference type="InterPro" id="IPR014755">
    <property type="entry name" value="Cu-Rt/internalin_Ig-like"/>
</dbReference>
<dbReference type="InterPro" id="IPR021884">
    <property type="entry name" value="Ice-bd_prot"/>
</dbReference>
<feature type="domain" description="SbsA Ig-like" evidence="4">
    <location>
        <begin position="239"/>
        <end position="341"/>
    </location>
</feature>
<dbReference type="Pfam" id="PF13205">
    <property type="entry name" value="Big_5"/>
    <property type="match status" value="3"/>
</dbReference>
<dbReference type="AlphaFoldDB" id="A0A2U1JQ99"/>
<dbReference type="Pfam" id="PF11999">
    <property type="entry name" value="Ice_binding"/>
    <property type="match status" value="1"/>
</dbReference>
<evidence type="ECO:0000256" key="1">
    <source>
        <dbReference type="ARBA" id="ARBA00005445"/>
    </source>
</evidence>
<name>A0A2U1JQ99_9FLAO</name>
<dbReference type="OrthoDB" id="2082707at2"/>
<keyword evidence="2 3" id="KW-0732">Signal</keyword>
<accession>A0A2U1JQ99</accession>
<dbReference type="RefSeq" id="WP_116723458.1">
    <property type="nucleotide sequence ID" value="NZ_QCZI01000001.1"/>
</dbReference>
<protein>
    <recommendedName>
        <fullName evidence="4">SbsA Ig-like domain-containing protein</fullName>
    </recommendedName>
</protein>
<comment type="similarity">
    <text evidence="1">Belongs to the ice-binding protein family.</text>
</comment>
<feature type="domain" description="SbsA Ig-like" evidence="4">
    <location>
        <begin position="136"/>
        <end position="235"/>
    </location>
</feature>
<feature type="domain" description="SbsA Ig-like" evidence="4">
    <location>
        <begin position="34"/>
        <end position="131"/>
    </location>
</feature>
<keyword evidence="6" id="KW-1185">Reference proteome</keyword>
<gene>
    <name evidence="5" type="ORF">DB895_00905</name>
</gene>
<evidence type="ECO:0000256" key="2">
    <source>
        <dbReference type="ARBA" id="ARBA00022729"/>
    </source>
</evidence>
<feature type="chain" id="PRO_5015452839" description="SbsA Ig-like domain-containing protein" evidence="3">
    <location>
        <begin position="25"/>
        <end position="565"/>
    </location>
</feature>
<sequence>MKAKKLLSIIAIAFIALISGCAKDDFQENVGVCPIVIATSPENGAINVSLDKTITVTFNENMNASTITGVSFTLQGTTAVIGTVSSTGKTATFNPSAALKPNSTYTAKITTAVKDLTGNAIQQDYVWTFSTGGSVSPMVVSTDPADKATDVFPNKIVSALFNMQMNESTINATTVTIKQGTTPILGTVTYSGTTVYFDPTVTLAANTVYTGTITTGAKNVQGTALANNYVWTFTTGAISAPRVILTDPTNNASNVVANKIVSATFNMPMNLLTINATSFTLKIGTTTVLGTVTHNVNGDVAYFTPTSDFLPNTTYTATITTAAKSATGIPLANEYVWNFSTISTLVGPGVNLGSAERFGILAGVGVSNNAGFSEIRNLDVGICPGTRSSVTGFPPAKVVGGAIYAFDDLTPPGTPAMLLKAKLDLTNAYLFAEGASYSAPITISGDQGGKTLVAGIYKSTSTLLVQAGDLTLTGSATDVWIFQVASAFTTVGGAGGNIILAGGAQAKNVYWQTGSSATIGNYTNFKGNVLALQSITMGDHATAVGRMLARNGAVVMTHTNIITKP</sequence>
<feature type="signal peptide" evidence="3">
    <location>
        <begin position="1"/>
        <end position="24"/>
    </location>
</feature>
<evidence type="ECO:0000256" key="3">
    <source>
        <dbReference type="SAM" id="SignalP"/>
    </source>
</evidence>
<reference evidence="5 6" key="1">
    <citation type="submission" date="2018-04" db="EMBL/GenBank/DDBJ databases">
        <title>Flavobacterium sp. nov., isolated from glacier ice.</title>
        <authorList>
            <person name="Liu Q."/>
            <person name="Xin Y.-H."/>
        </authorList>
    </citation>
    <scope>NUCLEOTIDE SEQUENCE [LARGE SCALE GENOMIC DNA]</scope>
    <source>
        <strain evidence="5 6">RB1R5</strain>
    </source>
</reference>
<organism evidence="5 6">
    <name type="scientific">Flavobacterium psychrotolerans</name>
    <dbReference type="NCBI Taxonomy" id="2169410"/>
    <lineage>
        <taxon>Bacteria</taxon>
        <taxon>Pseudomonadati</taxon>
        <taxon>Bacteroidota</taxon>
        <taxon>Flavobacteriia</taxon>
        <taxon>Flavobacteriales</taxon>
        <taxon>Flavobacteriaceae</taxon>
        <taxon>Flavobacterium</taxon>
    </lineage>
</organism>